<evidence type="ECO:0000313" key="2">
    <source>
        <dbReference type="EMBL" id="MBR7799458.1"/>
    </source>
</evidence>
<name>A0A941ID12_9BURK</name>
<proteinExistence type="predicted"/>
<comment type="caution">
    <text evidence="2">The sequence shown here is derived from an EMBL/GenBank/DDBJ whole genome shotgun (WGS) entry which is preliminary data.</text>
</comment>
<feature type="compositionally biased region" description="Low complexity" evidence="1">
    <location>
        <begin position="1"/>
        <end position="10"/>
    </location>
</feature>
<protein>
    <submittedName>
        <fullName evidence="2">Uncharacterized protein</fullName>
    </submittedName>
</protein>
<dbReference type="AlphaFoldDB" id="A0A941ID12"/>
<dbReference type="EMBL" id="JAGSPJ010000002">
    <property type="protein sequence ID" value="MBR7799458.1"/>
    <property type="molecule type" value="Genomic_DNA"/>
</dbReference>
<dbReference type="RefSeq" id="WP_212674614.1">
    <property type="nucleotide sequence ID" value="NZ_JAGSPJ010000002.1"/>
</dbReference>
<accession>A0A941ID12</accession>
<feature type="region of interest" description="Disordered" evidence="1">
    <location>
        <begin position="1"/>
        <end position="26"/>
    </location>
</feature>
<reference evidence="2" key="1">
    <citation type="submission" date="2021-04" db="EMBL/GenBank/DDBJ databases">
        <title>novel species isolated from subtropical streams in China.</title>
        <authorList>
            <person name="Lu H."/>
        </authorList>
    </citation>
    <scope>NUCLEOTIDE SEQUENCE</scope>
    <source>
        <strain evidence="2">FT137W</strain>
    </source>
</reference>
<organism evidence="2 3">
    <name type="scientific">Undibacterium fentianense</name>
    <dbReference type="NCBI Taxonomy" id="2828728"/>
    <lineage>
        <taxon>Bacteria</taxon>
        <taxon>Pseudomonadati</taxon>
        <taxon>Pseudomonadota</taxon>
        <taxon>Betaproteobacteria</taxon>
        <taxon>Burkholderiales</taxon>
        <taxon>Oxalobacteraceae</taxon>
        <taxon>Undibacterium</taxon>
    </lineage>
</organism>
<sequence length="170" mass="18517">MSQSPPKNDAPAPPPAPANTAKMDDEGLNIGGKVVEQALIAKSVPLDRNEESNAFPFGALLKAGQKVIFEIEVQDRSHWNNSNEYYCKVFDTASNKQMMMVSLPVIDTSQYQNKKTTTGTSRLSSGTHTLAYSTNSSQGMVLLYQMVCGGHTWGAPTGAIFVRVKKTIFE</sequence>
<gene>
    <name evidence="2" type="ORF">KDM90_05540</name>
</gene>
<keyword evidence="3" id="KW-1185">Reference proteome</keyword>
<evidence type="ECO:0000256" key="1">
    <source>
        <dbReference type="SAM" id="MobiDB-lite"/>
    </source>
</evidence>
<evidence type="ECO:0000313" key="3">
    <source>
        <dbReference type="Proteomes" id="UP000678545"/>
    </source>
</evidence>
<dbReference type="Proteomes" id="UP000678545">
    <property type="component" value="Unassembled WGS sequence"/>
</dbReference>